<keyword evidence="6 9" id="KW-1133">Transmembrane helix</keyword>
<evidence type="ECO:0000256" key="6">
    <source>
        <dbReference type="ARBA" id="ARBA00022989"/>
    </source>
</evidence>
<keyword evidence="4 9" id="KW-0812">Transmembrane</keyword>
<reference evidence="10" key="1">
    <citation type="journal article" date="2017" name="BMC Genomics">
        <title>Genomic characterization of two novel pathogenic avipoxviruses isolated from pacific shearwaters (Ardenna spp.).</title>
        <authorList>
            <person name="Sarker S."/>
            <person name="Das S."/>
            <person name="Lavers J.L."/>
            <person name="Hutton I."/>
            <person name="Helbig K."/>
            <person name="Imbery J."/>
            <person name="Upton C."/>
            <person name="Raidal S.R."/>
        </authorList>
    </citation>
    <scope>NUCLEOTIDE SEQUENCE [LARGE SCALE GENOMIC DNA]</scope>
    <source>
        <strain evidence="10">SWPV-2</strain>
    </source>
</reference>
<evidence type="ECO:0000256" key="3">
    <source>
        <dbReference type="ARBA" id="ARBA00022518"/>
    </source>
</evidence>
<evidence type="ECO:0000256" key="5">
    <source>
        <dbReference type="ARBA" id="ARBA00022844"/>
    </source>
</evidence>
<keyword evidence="5" id="KW-0946">Virion</keyword>
<keyword evidence="3" id="KW-0244">Early protein</keyword>
<evidence type="ECO:0000256" key="9">
    <source>
        <dbReference type="SAM" id="Phobius"/>
    </source>
</evidence>
<comment type="subcellular location">
    <subcellularLocation>
        <location evidence="1">Host cytoplasm</location>
    </subcellularLocation>
    <subcellularLocation>
        <location evidence="2">Virion membrane</location>
        <topology evidence="2">Multi-pass membrane protein</topology>
    </subcellularLocation>
</comment>
<dbReference type="Proteomes" id="UP000319767">
    <property type="component" value="Segment"/>
</dbReference>
<keyword evidence="8" id="KW-1035">Host cytoplasm</keyword>
<evidence type="ECO:0000256" key="7">
    <source>
        <dbReference type="ARBA" id="ARBA00023136"/>
    </source>
</evidence>
<proteinExistence type="predicted"/>
<feature type="transmembrane region" description="Helical" evidence="9">
    <location>
        <begin position="70"/>
        <end position="92"/>
    </location>
</feature>
<keyword evidence="7 9" id="KW-0472">Membrane</keyword>
<feature type="transmembrane region" description="Helical" evidence="9">
    <location>
        <begin position="37"/>
        <end position="64"/>
    </location>
</feature>
<organism evidence="10">
    <name type="scientific">Shearwaterpox virus</name>
    <dbReference type="NCBI Taxonomy" id="1974596"/>
    <lineage>
        <taxon>Viruses</taxon>
        <taxon>Varidnaviria</taxon>
        <taxon>Bamfordvirae</taxon>
        <taxon>Nucleocytoviricota</taxon>
        <taxon>Pokkesviricetes</taxon>
        <taxon>Chitovirales</taxon>
        <taxon>Poxviridae</taxon>
        <taxon>Chordopoxvirinae</taxon>
        <taxon>Avipoxvirus</taxon>
        <taxon>Avipoxvirus canarypox</taxon>
        <taxon>Canarypox virus</taxon>
    </lineage>
</organism>
<accession>A0A1V0QGD8</accession>
<evidence type="ECO:0000256" key="1">
    <source>
        <dbReference type="ARBA" id="ARBA00004192"/>
    </source>
</evidence>
<evidence type="ECO:0000313" key="10">
    <source>
        <dbReference type="EMBL" id="ARE67398.1"/>
    </source>
</evidence>
<name>A0A1V0QGD8_CNPV</name>
<dbReference type="Pfam" id="PF05803">
    <property type="entry name" value="Chordopox_L2"/>
    <property type="match status" value="1"/>
</dbReference>
<evidence type="ECO:0000256" key="2">
    <source>
        <dbReference type="ARBA" id="ARBA00004385"/>
    </source>
</evidence>
<dbReference type="InterPro" id="IPR008447">
    <property type="entry name" value="Prot_L2"/>
</dbReference>
<dbReference type="GO" id="GO:0055036">
    <property type="term" value="C:virion membrane"/>
    <property type="evidence" value="ECO:0007669"/>
    <property type="project" value="UniProtKB-SubCell"/>
</dbReference>
<evidence type="ECO:0000256" key="4">
    <source>
        <dbReference type="ARBA" id="ARBA00022692"/>
    </source>
</evidence>
<sequence length="96" mass="11282">MMKNFILEQLRSMEESTSVNIGLLKIMMNRCIRTDYVLINMFLHFILDSFLSSCVVILSIVSYIDRNKEVFLIAQICNLIFVFSLRFLSYLLESID</sequence>
<dbReference type="EMBL" id="KX857215">
    <property type="protein sequence ID" value="ARE67398.1"/>
    <property type="molecule type" value="Genomic_DNA"/>
</dbReference>
<protein>
    <submittedName>
        <fullName evidence="10">SWPV2-ORF162</fullName>
    </submittedName>
</protein>
<evidence type="ECO:0000256" key="8">
    <source>
        <dbReference type="ARBA" id="ARBA00023200"/>
    </source>
</evidence>
<gene>
    <name evidence="10" type="primary">SWPV2-162</name>
</gene>
<dbReference type="GO" id="GO:0030430">
    <property type="term" value="C:host cell cytoplasm"/>
    <property type="evidence" value="ECO:0007669"/>
    <property type="project" value="UniProtKB-SubCell"/>
</dbReference>